<reference evidence="1" key="1">
    <citation type="submission" date="2022-10" db="EMBL/GenBank/DDBJ databases">
        <authorList>
            <person name="Byrne P K."/>
        </authorList>
    </citation>
    <scope>NUCLEOTIDE SEQUENCE</scope>
    <source>
        <strain evidence="1">IFO1802</strain>
    </source>
</reference>
<keyword evidence="2" id="KW-1185">Reference proteome</keyword>
<sequence>MSDGDQTKPTVKGSDAESDSSDDFGNFSDASVENDLYDQDSAVAISSESVVDNCLNEILPDVGECNMGEGTAKDDCFKLSKLIEDERPHVIYEQLIQLDPVLQPFIWNKSHIRRNLLHILRISDPDGSEDAGRKRQEEPLNDELFKRICDIVERNEQTATGLFLRDNFKIDYTPPMTLKSLKIEEEREQEQRIPQLLAAIFTDMDEESLRQYHDALCQSIDFLVSRSKCLKKKQQDLLRDKTTFENVVTNLTGHTQRLQRDEIALYNKRRNKKKRFSWVGY</sequence>
<gene>
    <name evidence="1" type="primary">SKDI02G0990</name>
    <name evidence="1" type="ORF">SKDI_02G0990</name>
</gene>
<accession>A0AA35JD72</accession>
<dbReference type="EMBL" id="OX365897">
    <property type="protein sequence ID" value="CAI4055115.1"/>
    <property type="molecule type" value="Genomic_DNA"/>
</dbReference>
<name>A0AA35JD72_SACK1</name>
<dbReference type="OrthoDB" id="5378975at2759"/>
<proteinExistence type="predicted"/>
<evidence type="ECO:0000313" key="2">
    <source>
        <dbReference type="Proteomes" id="UP001162087"/>
    </source>
</evidence>
<evidence type="ECO:0000313" key="1">
    <source>
        <dbReference type="EMBL" id="CAI4055115.1"/>
    </source>
</evidence>
<organism evidence="1 2">
    <name type="scientific">Saccharomyces kudriavzevii (strain ATCC MYA-4449 / AS 2.2408 / CBS 8840 / NBRC 1802 / NCYC 2889)</name>
    <name type="common">Yeast</name>
    <dbReference type="NCBI Taxonomy" id="226230"/>
    <lineage>
        <taxon>Eukaryota</taxon>
        <taxon>Fungi</taxon>
        <taxon>Dikarya</taxon>
        <taxon>Ascomycota</taxon>
        <taxon>Saccharomycotina</taxon>
        <taxon>Saccharomycetes</taxon>
        <taxon>Saccharomycetales</taxon>
        <taxon>Saccharomycetaceae</taxon>
        <taxon>Saccharomyces</taxon>
    </lineage>
</organism>
<protein>
    <submittedName>
        <fullName evidence="1">Uncharacterized protein</fullName>
    </submittedName>
</protein>
<dbReference type="Proteomes" id="UP001162087">
    <property type="component" value="Chromosome 2"/>
</dbReference>